<dbReference type="InterPro" id="IPR016181">
    <property type="entry name" value="Acyl_CoA_acyltransferase"/>
</dbReference>
<dbReference type="Gene3D" id="3.40.630.30">
    <property type="match status" value="1"/>
</dbReference>
<dbReference type="SUPFAM" id="SSF55729">
    <property type="entry name" value="Acyl-CoA N-acyltransferases (Nat)"/>
    <property type="match status" value="1"/>
</dbReference>
<dbReference type="EMBL" id="RKHR01000004">
    <property type="protein sequence ID" value="ROS01790.1"/>
    <property type="molecule type" value="Genomic_DNA"/>
</dbReference>
<keyword evidence="2" id="KW-0808">Transferase</keyword>
<accession>A0A3N2DPS5</accession>
<reference evidence="2 3" key="1">
    <citation type="submission" date="2018-11" db="EMBL/GenBank/DDBJ databases">
        <title>Genomic Encyclopedia of Type Strains, Phase IV (KMG-IV): sequencing the most valuable type-strain genomes for metagenomic binning, comparative biology and taxonomic classification.</title>
        <authorList>
            <person name="Goeker M."/>
        </authorList>
    </citation>
    <scope>NUCLEOTIDE SEQUENCE [LARGE SCALE GENOMIC DNA]</scope>
    <source>
        <strain evidence="2 3">DSM 100316</strain>
    </source>
</reference>
<dbReference type="Proteomes" id="UP000275394">
    <property type="component" value="Unassembled WGS sequence"/>
</dbReference>
<sequence length="171" mass="19063">MRCREARLEDAVAVLQLFHKLDVESDYMLFEPGERTTTVCEQEAIIRSFTQDTTKRMFVAEDGQQICGLCILQGGSLNRNKHVASLVIGVEKAYWRSGVGSLLMDTILSIAEAAAITRLELTVHSTNARAVKLYQRFGFVIEGERRGSINLEGTRVDEYYMARLSPAVASA</sequence>
<name>A0A3N2DPS5_9GAMM</name>
<evidence type="ECO:0000313" key="3">
    <source>
        <dbReference type="Proteomes" id="UP000275394"/>
    </source>
</evidence>
<comment type="caution">
    <text evidence="2">The sequence shown here is derived from an EMBL/GenBank/DDBJ whole genome shotgun (WGS) entry which is preliminary data.</text>
</comment>
<dbReference type="PANTHER" id="PTHR43072">
    <property type="entry name" value="N-ACETYLTRANSFERASE"/>
    <property type="match status" value="1"/>
</dbReference>
<organism evidence="2 3">
    <name type="scientific">Sinobacterium caligoides</name>
    <dbReference type="NCBI Taxonomy" id="933926"/>
    <lineage>
        <taxon>Bacteria</taxon>
        <taxon>Pseudomonadati</taxon>
        <taxon>Pseudomonadota</taxon>
        <taxon>Gammaproteobacteria</taxon>
        <taxon>Cellvibrionales</taxon>
        <taxon>Spongiibacteraceae</taxon>
        <taxon>Sinobacterium</taxon>
    </lineage>
</organism>
<protein>
    <submittedName>
        <fullName evidence="2">RimJ/RimL family protein N-acetyltransferase</fullName>
    </submittedName>
</protein>
<dbReference type="AlphaFoldDB" id="A0A3N2DPS5"/>
<evidence type="ECO:0000259" key="1">
    <source>
        <dbReference type="PROSITE" id="PS51186"/>
    </source>
</evidence>
<dbReference type="InterPro" id="IPR000182">
    <property type="entry name" value="GNAT_dom"/>
</dbReference>
<dbReference type="Pfam" id="PF00583">
    <property type="entry name" value="Acetyltransf_1"/>
    <property type="match status" value="1"/>
</dbReference>
<feature type="domain" description="N-acetyltransferase" evidence="1">
    <location>
        <begin position="1"/>
        <end position="166"/>
    </location>
</feature>
<dbReference type="PROSITE" id="PS51186">
    <property type="entry name" value="GNAT"/>
    <property type="match status" value="1"/>
</dbReference>
<proteinExistence type="predicted"/>
<evidence type="ECO:0000313" key="2">
    <source>
        <dbReference type="EMBL" id="ROS01790.1"/>
    </source>
</evidence>
<keyword evidence="3" id="KW-1185">Reference proteome</keyword>
<gene>
    <name evidence="2" type="ORF">EDC56_2238</name>
</gene>
<dbReference type="GO" id="GO:0016747">
    <property type="term" value="F:acyltransferase activity, transferring groups other than amino-acyl groups"/>
    <property type="evidence" value="ECO:0007669"/>
    <property type="project" value="InterPro"/>
</dbReference>
<dbReference type="CDD" id="cd04301">
    <property type="entry name" value="NAT_SF"/>
    <property type="match status" value="1"/>
</dbReference>